<accession>A0A2V5IXZ7</accession>
<dbReference type="PROSITE" id="PS00216">
    <property type="entry name" value="SUGAR_TRANSPORT_1"/>
    <property type="match status" value="1"/>
</dbReference>
<feature type="transmembrane region" description="Helical" evidence="5">
    <location>
        <begin position="155"/>
        <end position="173"/>
    </location>
</feature>
<feature type="transmembrane region" description="Helical" evidence="5">
    <location>
        <begin position="185"/>
        <end position="206"/>
    </location>
</feature>
<feature type="transmembrane region" description="Helical" evidence="5">
    <location>
        <begin position="304"/>
        <end position="328"/>
    </location>
</feature>
<comment type="subcellular location">
    <subcellularLocation>
        <location evidence="1">Membrane</location>
        <topology evidence="1">Multi-pass membrane protein</topology>
    </subcellularLocation>
</comment>
<dbReference type="InterPro" id="IPR020846">
    <property type="entry name" value="MFS_dom"/>
</dbReference>
<dbReference type="GO" id="GO:0016020">
    <property type="term" value="C:membrane"/>
    <property type="evidence" value="ECO:0007669"/>
    <property type="project" value="UniProtKB-SubCell"/>
</dbReference>
<keyword evidence="2 5" id="KW-0812">Transmembrane</keyword>
<dbReference type="AlphaFoldDB" id="A0A2V5IXZ7"/>
<feature type="transmembrane region" description="Helical" evidence="5">
    <location>
        <begin position="479"/>
        <end position="498"/>
    </location>
</feature>
<keyword evidence="8" id="KW-1185">Reference proteome</keyword>
<reference evidence="7 8" key="1">
    <citation type="submission" date="2018-02" db="EMBL/GenBank/DDBJ databases">
        <title>The genomes of Aspergillus section Nigri reveals drivers in fungal speciation.</title>
        <authorList>
            <consortium name="DOE Joint Genome Institute"/>
            <person name="Vesth T.C."/>
            <person name="Nybo J."/>
            <person name="Theobald S."/>
            <person name="Brandl J."/>
            <person name="Frisvad J.C."/>
            <person name="Nielsen K.F."/>
            <person name="Lyhne E.K."/>
            <person name="Kogle M.E."/>
            <person name="Kuo A."/>
            <person name="Riley R."/>
            <person name="Clum A."/>
            <person name="Nolan M."/>
            <person name="Lipzen A."/>
            <person name="Salamov A."/>
            <person name="Henrissat B."/>
            <person name="Wiebenga A."/>
            <person name="De vries R.P."/>
            <person name="Grigoriev I.V."/>
            <person name="Mortensen U.H."/>
            <person name="Andersen M.R."/>
            <person name="Baker S.E."/>
        </authorList>
    </citation>
    <scope>NUCLEOTIDE SEQUENCE [LARGE SCALE GENOMIC DNA]</scope>
    <source>
        <strain evidence="7 8">CBS 114.80</strain>
    </source>
</reference>
<evidence type="ECO:0000256" key="1">
    <source>
        <dbReference type="ARBA" id="ARBA00004141"/>
    </source>
</evidence>
<evidence type="ECO:0000256" key="2">
    <source>
        <dbReference type="ARBA" id="ARBA00022692"/>
    </source>
</evidence>
<name>A0A2V5IXZ7_9EURO</name>
<feature type="transmembrane region" description="Helical" evidence="5">
    <location>
        <begin position="384"/>
        <end position="402"/>
    </location>
</feature>
<gene>
    <name evidence="7" type="ORF">BP00DRAFT_96077</name>
</gene>
<evidence type="ECO:0000256" key="5">
    <source>
        <dbReference type="SAM" id="Phobius"/>
    </source>
</evidence>
<dbReference type="GO" id="GO:0140115">
    <property type="term" value="P:export across plasma membrane"/>
    <property type="evidence" value="ECO:0007669"/>
    <property type="project" value="UniProtKB-ARBA"/>
</dbReference>
<feature type="transmembrane region" description="Helical" evidence="5">
    <location>
        <begin position="340"/>
        <end position="364"/>
    </location>
</feature>
<dbReference type="InterPro" id="IPR005829">
    <property type="entry name" value="Sugar_transporter_CS"/>
</dbReference>
<keyword evidence="4 5" id="KW-0472">Membrane</keyword>
<feature type="transmembrane region" description="Helical" evidence="5">
    <location>
        <begin position="212"/>
        <end position="234"/>
    </location>
</feature>
<sequence length="508" mass="54963">MSSEEKGIPVGATSSSPVLTVVDQQQGRLNALHDAHGATWDSPEDPHDPYNWPSIRKISVALIVSLGQLVTLMSTSMMAAALTQIGADLHLGSTATQITFSIFILGLAFAPFLIAALSEMYGRRPIWIASNLFYILWNALCPVSSSAGLMTVGRFLAGSGASAGITLTGPILADMYRPEHRGRSLALATFIPYLGPALGPIIGGVISQHLPWGWLFWVLSLFDAAIVLIGICFLPECYTPSLLRKKAALHRHLQDAANAPLSSFSKRPLTLLLDKAFYQNLGARLGAHLIRPLGLLVYRPAIQVIALIMALNFAIYCLLLSTYATLWIERYGESATVSSLSYIAIAIGTITASQVGGHLMDWIYQALKTRHHDATPTPEFRVPFLIPGALLVPVGIFLYGWSAEKRLHWVVVDVGTAIFVTGSFILSQGMLAYLLDEFTTHAASANAAARMLSNILGFVFPIFAPDLYAALGYGWGNSLLGFIFVAVGWPIPVILWAYGSRLRAIGRS</sequence>
<dbReference type="EMBL" id="KZ825480">
    <property type="protein sequence ID" value="PYI33800.1"/>
    <property type="molecule type" value="Genomic_DNA"/>
</dbReference>
<evidence type="ECO:0000313" key="8">
    <source>
        <dbReference type="Proteomes" id="UP000248817"/>
    </source>
</evidence>
<feature type="transmembrane region" description="Helical" evidence="5">
    <location>
        <begin position="414"/>
        <end position="435"/>
    </location>
</feature>
<dbReference type="SUPFAM" id="SSF103473">
    <property type="entry name" value="MFS general substrate transporter"/>
    <property type="match status" value="1"/>
</dbReference>
<feature type="transmembrane region" description="Helical" evidence="5">
    <location>
        <begin position="455"/>
        <end position="473"/>
    </location>
</feature>
<evidence type="ECO:0000256" key="4">
    <source>
        <dbReference type="ARBA" id="ARBA00023136"/>
    </source>
</evidence>
<feature type="domain" description="Major facilitator superfamily (MFS) profile" evidence="6">
    <location>
        <begin position="60"/>
        <end position="504"/>
    </location>
</feature>
<dbReference type="Proteomes" id="UP000248817">
    <property type="component" value="Unassembled WGS sequence"/>
</dbReference>
<feature type="transmembrane region" description="Helical" evidence="5">
    <location>
        <begin position="94"/>
        <end position="114"/>
    </location>
</feature>
<dbReference type="InterPro" id="IPR011701">
    <property type="entry name" value="MFS"/>
</dbReference>
<evidence type="ECO:0000259" key="6">
    <source>
        <dbReference type="PROSITE" id="PS50850"/>
    </source>
</evidence>
<dbReference type="PANTHER" id="PTHR23502">
    <property type="entry name" value="MAJOR FACILITATOR SUPERFAMILY"/>
    <property type="match status" value="1"/>
</dbReference>
<dbReference type="PRINTS" id="PR01036">
    <property type="entry name" value="TCRTETB"/>
</dbReference>
<organism evidence="7 8">
    <name type="scientific">Aspergillus indologenus CBS 114.80</name>
    <dbReference type="NCBI Taxonomy" id="1450541"/>
    <lineage>
        <taxon>Eukaryota</taxon>
        <taxon>Fungi</taxon>
        <taxon>Dikarya</taxon>
        <taxon>Ascomycota</taxon>
        <taxon>Pezizomycotina</taxon>
        <taxon>Eurotiomycetes</taxon>
        <taxon>Eurotiomycetidae</taxon>
        <taxon>Eurotiales</taxon>
        <taxon>Aspergillaceae</taxon>
        <taxon>Aspergillus</taxon>
        <taxon>Aspergillus subgen. Circumdati</taxon>
    </lineage>
</organism>
<keyword evidence="3 5" id="KW-1133">Transmembrane helix</keyword>
<dbReference type="InterPro" id="IPR036259">
    <property type="entry name" value="MFS_trans_sf"/>
</dbReference>
<evidence type="ECO:0000313" key="7">
    <source>
        <dbReference type="EMBL" id="PYI33800.1"/>
    </source>
</evidence>
<evidence type="ECO:0000256" key="3">
    <source>
        <dbReference type="ARBA" id="ARBA00022989"/>
    </source>
</evidence>
<protein>
    <submittedName>
        <fullName evidence="7">MFS general substrate transporter</fullName>
    </submittedName>
</protein>
<dbReference type="GO" id="GO:0042908">
    <property type="term" value="P:xenobiotic transport"/>
    <property type="evidence" value="ECO:0007669"/>
    <property type="project" value="UniProtKB-ARBA"/>
</dbReference>
<feature type="transmembrane region" description="Helical" evidence="5">
    <location>
        <begin position="126"/>
        <end position="149"/>
    </location>
</feature>
<dbReference type="PROSITE" id="PS50850">
    <property type="entry name" value="MFS"/>
    <property type="match status" value="1"/>
</dbReference>
<dbReference type="PANTHER" id="PTHR23502:SF60">
    <property type="entry name" value="MAJOR FACILITATOR SUPERFAMILY (MFS) PROFILE DOMAIN-CONTAINING PROTEIN-RELATED"/>
    <property type="match status" value="1"/>
</dbReference>
<dbReference type="Pfam" id="PF07690">
    <property type="entry name" value="MFS_1"/>
    <property type="match status" value="1"/>
</dbReference>
<dbReference type="Gene3D" id="1.20.1250.20">
    <property type="entry name" value="MFS general substrate transporter like domains"/>
    <property type="match status" value="1"/>
</dbReference>
<feature type="transmembrane region" description="Helical" evidence="5">
    <location>
        <begin position="60"/>
        <end position="82"/>
    </location>
</feature>
<proteinExistence type="predicted"/>
<dbReference type="GO" id="GO:0022857">
    <property type="term" value="F:transmembrane transporter activity"/>
    <property type="evidence" value="ECO:0007669"/>
    <property type="project" value="InterPro"/>
</dbReference>